<keyword evidence="3" id="KW-1185">Reference proteome</keyword>
<dbReference type="Proteomes" id="UP001054945">
    <property type="component" value="Unassembled WGS sequence"/>
</dbReference>
<dbReference type="EMBL" id="BPLR01002165">
    <property type="protein sequence ID" value="GIX70766.1"/>
    <property type="molecule type" value="Genomic_DNA"/>
</dbReference>
<proteinExistence type="predicted"/>
<keyword evidence="1" id="KW-1133">Transmembrane helix</keyword>
<evidence type="ECO:0000256" key="1">
    <source>
        <dbReference type="SAM" id="Phobius"/>
    </source>
</evidence>
<keyword evidence="1" id="KW-0472">Membrane</keyword>
<keyword evidence="1" id="KW-0812">Transmembrane</keyword>
<reference evidence="2 3" key="1">
    <citation type="submission" date="2021-06" db="EMBL/GenBank/DDBJ databases">
        <title>Caerostris extrusa draft genome.</title>
        <authorList>
            <person name="Kono N."/>
            <person name="Arakawa K."/>
        </authorList>
    </citation>
    <scope>NUCLEOTIDE SEQUENCE [LARGE SCALE GENOMIC DNA]</scope>
</reference>
<gene>
    <name evidence="2" type="ORF">CEXT_645981</name>
</gene>
<accession>A0AAV4MH56</accession>
<evidence type="ECO:0000313" key="2">
    <source>
        <dbReference type="EMBL" id="GIX70766.1"/>
    </source>
</evidence>
<comment type="caution">
    <text evidence="2">The sequence shown here is derived from an EMBL/GenBank/DDBJ whole genome shotgun (WGS) entry which is preliminary data.</text>
</comment>
<name>A0AAV4MH56_CAEEX</name>
<protein>
    <submittedName>
        <fullName evidence="2">Uncharacterized protein</fullName>
    </submittedName>
</protein>
<feature type="transmembrane region" description="Helical" evidence="1">
    <location>
        <begin position="21"/>
        <end position="40"/>
    </location>
</feature>
<sequence length="107" mass="11580">MGTAAECSGCGIIIAPAPPPIPLPLFFIACRGGGIIFIFFRLSGILGRRGLLGPSGQAGGRALQVRIPTLKVGVKHSNLRVERTPLCRTIFLQCETCYFRLFAFQIF</sequence>
<evidence type="ECO:0000313" key="3">
    <source>
        <dbReference type="Proteomes" id="UP001054945"/>
    </source>
</evidence>
<dbReference type="AlphaFoldDB" id="A0AAV4MH56"/>
<organism evidence="2 3">
    <name type="scientific">Caerostris extrusa</name>
    <name type="common">Bark spider</name>
    <name type="synonym">Caerostris bankana</name>
    <dbReference type="NCBI Taxonomy" id="172846"/>
    <lineage>
        <taxon>Eukaryota</taxon>
        <taxon>Metazoa</taxon>
        <taxon>Ecdysozoa</taxon>
        <taxon>Arthropoda</taxon>
        <taxon>Chelicerata</taxon>
        <taxon>Arachnida</taxon>
        <taxon>Araneae</taxon>
        <taxon>Araneomorphae</taxon>
        <taxon>Entelegynae</taxon>
        <taxon>Araneoidea</taxon>
        <taxon>Araneidae</taxon>
        <taxon>Caerostris</taxon>
    </lineage>
</organism>